<organism evidence="2 3">
    <name type="scientific">Cadophora malorum</name>
    <dbReference type="NCBI Taxonomy" id="108018"/>
    <lineage>
        <taxon>Eukaryota</taxon>
        <taxon>Fungi</taxon>
        <taxon>Dikarya</taxon>
        <taxon>Ascomycota</taxon>
        <taxon>Pezizomycotina</taxon>
        <taxon>Leotiomycetes</taxon>
        <taxon>Helotiales</taxon>
        <taxon>Ploettnerulaceae</taxon>
        <taxon>Cadophora</taxon>
    </lineage>
</organism>
<name>A0A8H7W9S7_9HELO</name>
<gene>
    <name evidence="2" type="ORF">IFR04_008800</name>
</gene>
<dbReference type="Proteomes" id="UP000664132">
    <property type="component" value="Unassembled WGS sequence"/>
</dbReference>
<feature type="compositionally biased region" description="Basic and acidic residues" evidence="1">
    <location>
        <begin position="59"/>
        <end position="71"/>
    </location>
</feature>
<sequence length="228" mass="25464">MFKNPKVETENHTALDWRIVVKATLKICTRIRVSVEARKVDDDSDNENAKAKGTAQHIDSNDRDSIVEPDSRGNGGKWVGIYHADIEIVLWGHFVIKEQWKFVGSEVRPVECATEFFKHMKDLLKDSAVTKPEPVESRKPFSGLVFAVNSTSGDNRTIALIDGLGGTWSALHDISIVASVVSDGNQSPQIQANNNGLPRTLGMALHHKFDDPMYLERNIWSKSCHRDS</sequence>
<dbReference type="OrthoDB" id="10618329at2759"/>
<comment type="caution">
    <text evidence="2">The sequence shown here is derived from an EMBL/GenBank/DDBJ whole genome shotgun (WGS) entry which is preliminary data.</text>
</comment>
<dbReference type="AlphaFoldDB" id="A0A8H7W9S7"/>
<dbReference type="EMBL" id="JAFJYH010000138">
    <property type="protein sequence ID" value="KAG4418063.1"/>
    <property type="molecule type" value="Genomic_DNA"/>
</dbReference>
<reference evidence="2" key="1">
    <citation type="submission" date="2021-02" db="EMBL/GenBank/DDBJ databases">
        <title>Genome sequence Cadophora malorum strain M34.</title>
        <authorList>
            <person name="Stefanovic E."/>
            <person name="Vu D."/>
            <person name="Scully C."/>
            <person name="Dijksterhuis J."/>
            <person name="Roader J."/>
            <person name="Houbraken J."/>
        </authorList>
    </citation>
    <scope>NUCLEOTIDE SEQUENCE</scope>
    <source>
        <strain evidence="2">M34</strain>
    </source>
</reference>
<feature type="region of interest" description="Disordered" evidence="1">
    <location>
        <begin position="39"/>
        <end position="71"/>
    </location>
</feature>
<evidence type="ECO:0000313" key="3">
    <source>
        <dbReference type="Proteomes" id="UP000664132"/>
    </source>
</evidence>
<evidence type="ECO:0000313" key="2">
    <source>
        <dbReference type="EMBL" id="KAG4418063.1"/>
    </source>
</evidence>
<protein>
    <submittedName>
        <fullName evidence="2">Uncharacterized protein</fullName>
    </submittedName>
</protein>
<evidence type="ECO:0000256" key="1">
    <source>
        <dbReference type="SAM" id="MobiDB-lite"/>
    </source>
</evidence>
<keyword evidence="3" id="KW-1185">Reference proteome</keyword>
<proteinExistence type="predicted"/>
<accession>A0A8H7W9S7</accession>